<proteinExistence type="predicted"/>
<keyword evidence="1" id="KW-0472">Membrane</keyword>
<organism evidence="2 3">
    <name type="scientific">Winogradskyella marincola</name>
    <dbReference type="NCBI Taxonomy" id="3037795"/>
    <lineage>
        <taxon>Bacteria</taxon>
        <taxon>Pseudomonadati</taxon>
        <taxon>Bacteroidota</taxon>
        <taxon>Flavobacteriia</taxon>
        <taxon>Flavobacteriales</taxon>
        <taxon>Flavobacteriaceae</taxon>
        <taxon>Winogradskyella</taxon>
    </lineage>
</organism>
<gene>
    <name evidence="2" type="ORF">P7122_15810</name>
</gene>
<dbReference type="Proteomes" id="UP001529085">
    <property type="component" value="Unassembled WGS sequence"/>
</dbReference>
<reference evidence="2 3" key="1">
    <citation type="submission" date="2023-03" db="EMBL/GenBank/DDBJ databases">
        <title>Strain YYF002 represents a novel species in the genus Winogradskyella isolated from seawater.</title>
        <authorList>
            <person name="Fu Z.-Y."/>
        </authorList>
    </citation>
    <scope>NUCLEOTIDE SEQUENCE [LARGE SCALE GENOMIC DNA]</scope>
    <source>
        <strain evidence="2 3">YYF002</strain>
    </source>
</reference>
<feature type="transmembrane region" description="Helical" evidence="1">
    <location>
        <begin position="88"/>
        <end position="106"/>
    </location>
</feature>
<evidence type="ECO:0000313" key="2">
    <source>
        <dbReference type="EMBL" id="MDG4717350.1"/>
    </source>
</evidence>
<accession>A0ABT6G5M7</accession>
<keyword evidence="1" id="KW-1133">Transmembrane helix</keyword>
<protein>
    <submittedName>
        <fullName evidence="2">Uncharacterized protein</fullName>
    </submittedName>
</protein>
<comment type="caution">
    <text evidence="2">The sequence shown here is derived from an EMBL/GenBank/DDBJ whole genome shotgun (WGS) entry which is preliminary data.</text>
</comment>
<keyword evidence="3" id="KW-1185">Reference proteome</keyword>
<dbReference type="EMBL" id="JARSBN010000022">
    <property type="protein sequence ID" value="MDG4717350.1"/>
    <property type="molecule type" value="Genomic_DNA"/>
</dbReference>
<feature type="transmembrane region" description="Helical" evidence="1">
    <location>
        <begin position="112"/>
        <end position="131"/>
    </location>
</feature>
<evidence type="ECO:0000313" key="3">
    <source>
        <dbReference type="Proteomes" id="UP001529085"/>
    </source>
</evidence>
<keyword evidence="1" id="KW-0812">Transmembrane</keyword>
<sequence>MKIFPTNNYQFELKRESSDALSELEKNTLITNSLGSEWTKKAFIGQVNRNGFKIISSKPGRGAFCVLEGKVESYNGILEIRIHKAFRVMLSLIFLFPIIGFLIALFTKEKEIIISLIIPTLMAIVVFRFIFTELAFRIISKKGLNKLTEIIGITKLKKNKVQQRL</sequence>
<dbReference type="RefSeq" id="WP_278006770.1">
    <property type="nucleotide sequence ID" value="NZ_JARSBN010000022.1"/>
</dbReference>
<evidence type="ECO:0000256" key="1">
    <source>
        <dbReference type="SAM" id="Phobius"/>
    </source>
</evidence>
<name>A0ABT6G5M7_9FLAO</name>